<evidence type="ECO:0000256" key="1">
    <source>
        <dbReference type="SAM" id="Phobius"/>
    </source>
</evidence>
<keyword evidence="1" id="KW-0472">Membrane</keyword>
<dbReference type="Gene3D" id="3.40.30.10">
    <property type="entry name" value="Glutaredoxin"/>
    <property type="match status" value="1"/>
</dbReference>
<dbReference type="SUPFAM" id="SSF52833">
    <property type="entry name" value="Thioredoxin-like"/>
    <property type="match status" value="1"/>
</dbReference>
<keyword evidence="1" id="KW-1133">Transmembrane helix</keyword>
<sequence length="208" mass="23531">MIFAQIFSRCRGGFNFIPLSEDKPRRLIAGFLLTLLMTFTFLVFSQMPEAIAGIKDDHFDGNIYALYGGNGSLVPPKITLEQALQNQDKGILLVFYVDDSQDSKQYASVVSQLQSFYGRSTDILPIMVDSIPVKDTYQPTEPGYYYQGVVPQTIILDQSGQVVFNAKGQVPFIQVDNAFRKIYNLPLRSEDQDLKQRTVNEFNTELAY</sequence>
<dbReference type="AlphaFoldDB" id="A0AAU8JMV6"/>
<gene>
    <name evidence="2" type="ORF">ABWT76_002690</name>
</gene>
<dbReference type="RefSeq" id="WP_190880770.1">
    <property type="nucleotide sequence ID" value="NZ_CP159837.1"/>
</dbReference>
<dbReference type="InterPro" id="IPR036249">
    <property type="entry name" value="Thioredoxin-like_sf"/>
</dbReference>
<dbReference type="NCBIfam" id="NF038096">
    <property type="entry name" value="thylak_slr1796"/>
    <property type="match status" value="1"/>
</dbReference>
<protein>
    <submittedName>
        <fullName evidence="2">Thylakoid membrane photosystem I accumulation factor</fullName>
    </submittedName>
</protein>
<dbReference type="EMBL" id="CP159837">
    <property type="protein sequence ID" value="XCM39740.1"/>
    <property type="molecule type" value="Genomic_DNA"/>
</dbReference>
<feature type="transmembrane region" description="Helical" evidence="1">
    <location>
        <begin position="27"/>
        <end position="45"/>
    </location>
</feature>
<keyword evidence="1" id="KW-0812">Transmembrane</keyword>
<organism evidence="2">
    <name type="scientific">Planktothricoides raciborskii GIHE-MW2</name>
    <dbReference type="NCBI Taxonomy" id="2792601"/>
    <lineage>
        <taxon>Bacteria</taxon>
        <taxon>Bacillati</taxon>
        <taxon>Cyanobacteriota</taxon>
        <taxon>Cyanophyceae</taxon>
        <taxon>Oscillatoriophycideae</taxon>
        <taxon>Oscillatoriales</taxon>
        <taxon>Oscillatoriaceae</taxon>
        <taxon>Planktothricoides</taxon>
    </lineage>
</organism>
<accession>A0AAU8JMV6</accession>
<dbReference type="InterPro" id="IPR048069">
    <property type="entry name" value="Thylak_slr1796"/>
</dbReference>
<reference evidence="2" key="1">
    <citation type="submission" date="2024-07" db="EMBL/GenBank/DDBJ databases">
        <authorList>
            <person name="Kim Y.J."/>
            <person name="Jeong J.Y."/>
        </authorList>
    </citation>
    <scope>NUCLEOTIDE SEQUENCE</scope>
    <source>
        <strain evidence="2">GIHE-MW2</strain>
    </source>
</reference>
<evidence type="ECO:0000313" key="2">
    <source>
        <dbReference type="EMBL" id="XCM39740.1"/>
    </source>
</evidence>
<name>A0AAU8JMV6_9CYAN</name>
<proteinExistence type="predicted"/>